<comment type="caution">
    <text evidence="6">The sequence shown here is derived from an EMBL/GenBank/DDBJ whole genome shotgun (WGS) entry which is preliminary data.</text>
</comment>
<comment type="subcellular location">
    <subcellularLocation>
        <location evidence="1">Secreted</location>
    </subcellularLocation>
</comment>
<organism evidence="6 7">
    <name type="scientific">Ancylostoma ceylanicum</name>
    <dbReference type="NCBI Taxonomy" id="53326"/>
    <lineage>
        <taxon>Eukaryota</taxon>
        <taxon>Metazoa</taxon>
        <taxon>Ecdysozoa</taxon>
        <taxon>Nematoda</taxon>
        <taxon>Chromadorea</taxon>
        <taxon>Rhabditida</taxon>
        <taxon>Rhabditina</taxon>
        <taxon>Rhabditomorpha</taxon>
        <taxon>Strongyloidea</taxon>
        <taxon>Ancylostomatidae</taxon>
        <taxon>Ancylostomatinae</taxon>
        <taxon>Ancylostoma</taxon>
    </lineage>
</organism>
<evidence type="ECO:0000256" key="5">
    <source>
        <dbReference type="SAM" id="SignalP"/>
    </source>
</evidence>
<dbReference type="Pfam" id="PF01060">
    <property type="entry name" value="TTR-52"/>
    <property type="match status" value="1"/>
</dbReference>
<feature type="chain" id="PRO_5012226766" description="Transthyretin-like family protein" evidence="5">
    <location>
        <begin position="16"/>
        <end position="114"/>
    </location>
</feature>
<dbReference type="AlphaFoldDB" id="A0A016T5Z0"/>
<name>A0A016T5Z0_9BILA</name>
<evidence type="ECO:0000256" key="4">
    <source>
        <dbReference type="ARBA" id="ARBA00022729"/>
    </source>
</evidence>
<dbReference type="GO" id="GO:0005576">
    <property type="term" value="C:extracellular region"/>
    <property type="evidence" value="ECO:0007669"/>
    <property type="project" value="UniProtKB-SubCell"/>
</dbReference>
<dbReference type="GO" id="GO:0009986">
    <property type="term" value="C:cell surface"/>
    <property type="evidence" value="ECO:0007669"/>
    <property type="project" value="InterPro"/>
</dbReference>
<dbReference type="EMBL" id="JARK01001470">
    <property type="protein sequence ID" value="EYB98135.1"/>
    <property type="molecule type" value="Genomic_DNA"/>
</dbReference>
<evidence type="ECO:0000313" key="6">
    <source>
        <dbReference type="EMBL" id="EYB98135.1"/>
    </source>
</evidence>
<comment type="similarity">
    <text evidence="2">Belongs to the nematode transthyretin-like family.</text>
</comment>
<reference evidence="7" key="1">
    <citation type="journal article" date="2015" name="Nat. Genet.">
        <title>The genome and transcriptome of the zoonotic hookworm Ancylostoma ceylanicum identify infection-specific gene families.</title>
        <authorList>
            <person name="Schwarz E.M."/>
            <person name="Hu Y."/>
            <person name="Antoshechkin I."/>
            <person name="Miller M.M."/>
            <person name="Sternberg P.W."/>
            <person name="Aroian R.V."/>
        </authorList>
    </citation>
    <scope>NUCLEOTIDE SEQUENCE</scope>
    <source>
        <strain evidence="7">HY135</strain>
    </source>
</reference>
<evidence type="ECO:0000256" key="2">
    <source>
        <dbReference type="ARBA" id="ARBA00010112"/>
    </source>
</evidence>
<gene>
    <name evidence="6" type="primary">Acey_s0134.g1875</name>
    <name evidence="6" type="ORF">Y032_0134g1875</name>
</gene>
<feature type="signal peptide" evidence="5">
    <location>
        <begin position="1"/>
        <end position="15"/>
    </location>
</feature>
<evidence type="ECO:0000313" key="7">
    <source>
        <dbReference type="Proteomes" id="UP000024635"/>
    </source>
</evidence>
<dbReference type="Proteomes" id="UP000024635">
    <property type="component" value="Unassembled WGS sequence"/>
</dbReference>
<keyword evidence="7" id="KW-1185">Reference proteome</keyword>
<dbReference type="InterPro" id="IPR001534">
    <property type="entry name" value="Transthyretin-like"/>
</dbReference>
<proteinExistence type="inferred from homology"/>
<evidence type="ECO:0000256" key="1">
    <source>
        <dbReference type="ARBA" id="ARBA00004613"/>
    </source>
</evidence>
<protein>
    <recommendedName>
        <fullName evidence="8">Transthyretin-like family protein</fullName>
    </recommendedName>
</protein>
<evidence type="ECO:0008006" key="8">
    <source>
        <dbReference type="Google" id="ProtNLM"/>
    </source>
</evidence>
<keyword evidence="4 5" id="KW-0732">Signal</keyword>
<evidence type="ECO:0000256" key="3">
    <source>
        <dbReference type="ARBA" id="ARBA00022525"/>
    </source>
</evidence>
<accession>A0A016T5Z0</accession>
<keyword evidence="3" id="KW-0964">Secreted</keyword>
<dbReference type="InterPro" id="IPR038479">
    <property type="entry name" value="Transthyretin-like_sf"/>
</dbReference>
<sequence>MRVAILLLLTSSCYGLSFPPSLFGWPQSVGVQGKVKCNGEPLPRFGLLLYDVGYSEDLMSASVADDSGSFRFTGSGFGYFRLRPKLDILHTYSLLSAHEQVGIFASVMTWLAQQ</sequence>
<dbReference type="Gene3D" id="2.60.40.3330">
    <property type="match status" value="1"/>
</dbReference>